<feature type="domain" description="OmpR/PhoB-type" evidence="11">
    <location>
        <begin position="133"/>
        <end position="232"/>
    </location>
</feature>
<dbReference type="Gene3D" id="6.10.250.690">
    <property type="match status" value="1"/>
</dbReference>
<dbReference type="EMBL" id="CP001348">
    <property type="protein sequence ID" value="ACL75898.1"/>
    <property type="molecule type" value="Genomic_DNA"/>
</dbReference>
<evidence type="ECO:0000313" key="12">
    <source>
        <dbReference type="EMBL" id="ACL75898.1"/>
    </source>
</evidence>
<dbReference type="PANTHER" id="PTHR48111:SF40">
    <property type="entry name" value="PHOSPHATE REGULON TRANSCRIPTIONAL REGULATORY PROTEIN PHOB"/>
    <property type="match status" value="1"/>
</dbReference>
<dbReference type="Pfam" id="PF00486">
    <property type="entry name" value="Trans_reg_C"/>
    <property type="match status" value="1"/>
</dbReference>
<dbReference type="GO" id="GO:0000976">
    <property type="term" value="F:transcription cis-regulatory region binding"/>
    <property type="evidence" value="ECO:0007669"/>
    <property type="project" value="TreeGrafter"/>
</dbReference>
<dbReference type="InterPro" id="IPR039420">
    <property type="entry name" value="WalR-like"/>
</dbReference>
<feature type="DNA-binding region" description="OmpR/PhoB-type" evidence="9">
    <location>
        <begin position="133"/>
        <end position="232"/>
    </location>
</feature>
<dbReference type="Gene3D" id="3.40.50.2300">
    <property type="match status" value="1"/>
</dbReference>
<protein>
    <recommendedName>
        <fullName evidence="1">Stage 0 sporulation protein A homolog</fullName>
    </recommendedName>
</protein>
<dbReference type="GO" id="GO:0005829">
    <property type="term" value="C:cytosol"/>
    <property type="evidence" value="ECO:0007669"/>
    <property type="project" value="TreeGrafter"/>
</dbReference>
<dbReference type="SMART" id="SM00448">
    <property type="entry name" value="REC"/>
    <property type="match status" value="1"/>
</dbReference>
<dbReference type="GO" id="GO:0000156">
    <property type="term" value="F:phosphorelay response regulator activity"/>
    <property type="evidence" value="ECO:0007669"/>
    <property type="project" value="TreeGrafter"/>
</dbReference>
<dbReference type="InterPro" id="IPR001789">
    <property type="entry name" value="Sig_transdc_resp-reg_receiver"/>
</dbReference>
<proteinExistence type="predicted"/>
<dbReference type="SMART" id="SM00862">
    <property type="entry name" value="Trans_reg_C"/>
    <property type="match status" value="1"/>
</dbReference>
<feature type="modified residue" description="4-aspartylphosphate" evidence="8">
    <location>
        <position position="54"/>
    </location>
</feature>
<dbReference type="Gene3D" id="1.10.10.10">
    <property type="entry name" value="Winged helix-like DNA-binding domain superfamily/Winged helix DNA-binding domain"/>
    <property type="match status" value="1"/>
</dbReference>
<dbReference type="PROSITE" id="PS51755">
    <property type="entry name" value="OMPR_PHOB"/>
    <property type="match status" value="1"/>
</dbReference>
<dbReference type="CDD" id="cd00383">
    <property type="entry name" value="trans_reg_C"/>
    <property type="match status" value="1"/>
</dbReference>
<dbReference type="FunFam" id="3.40.50.2300:FF:000001">
    <property type="entry name" value="DNA-binding response regulator PhoB"/>
    <property type="match status" value="1"/>
</dbReference>
<feature type="domain" description="Response regulatory" evidence="10">
    <location>
        <begin position="5"/>
        <end position="118"/>
    </location>
</feature>
<keyword evidence="3" id="KW-0902">Two-component regulatory system</keyword>
<accession>B8I272</accession>
<dbReference type="SUPFAM" id="SSF52172">
    <property type="entry name" value="CheY-like"/>
    <property type="match status" value="1"/>
</dbReference>
<dbReference type="GO" id="GO:0032993">
    <property type="term" value="C:protein-DNA complex"/>
    <property type="evidence" value="ECO:0007669"/>
    <property type="project" value="TreeGrafter"/>
</dbReference>
<keyword evidence="6" id="KW-0804">Transcription</keyword>
<keyword evidence="2 8" id="KW-0597">Phosphoprotein</keyword>
<keyword evidence="5 9" id="KW-0238">DNA-binding</keyword>
<organism evidence="12 13">
    <name type="scientific">Ruminiclostridium cellulolyticum (strain ATCC 35319 / DSM 5812 / JCM 6584 / H10)</name>
    <name type="common">Clostridium cellulolyticum</name>
    <dbReference type="NCBI Taxonomy" id="394503"/>
    <lineage>
        <taxon>Bacteria</taxon>
        <taxon>Bacillati</taxon>
        <taxon>Bacillota</taxon>
        <taxon>Clostridia</taxon>
        <taxon>Eubacteriales</taxon>
        <taxon>Oscillospiraceae</taxon>
        <taxon>Ruminiclostridium</taxon>
    </lineage>
</organism>
<sequence>MASEKILIIDDETEVIDLIKLYLLKDGFQVITATNGSTALELTNSHNPDLIILDVLLPDTNGLELCQNLRKITESPILFLSCKCTDMDKILGLTVGGDDYITKPFSPSELVARINAHLRRNRILTNQTNSADLSILNIAGLTIDFANYTLYVDDKPVVLTVKEFEILSLLSQHPNMVFSLTQLYDHIWGVDNIGDTRTVMVHISNLRKKIEKDPANPKLIVTIKGIGYKLDTTAPES</sequence>
<evidence type="ECO:0000256" key="3">
    <source>
        <dbReference type="ARBA" id="ARBA00023012"/>
    </source>
</evidence>
<evidence type="ECO:0000259" key="11">
    <source>
        <dbReference type="PROSITE" id="PS51755"/>
    </source>
</evidence>
<dbReference type="OrthoDB" id="9790442at2"/>
<evidence type="ECO:0000256" key="2">
    <source>
        <dbReference type="ARBA" id="ARBA00022553"/>
    </source>
</evidence>
<dbReference type="InterPro" id="IPR011006">
    <property type="entry name" value="CheY-like_superfamily"/>
</dbReference>
<evidence type="ECO:0000256" key="8">
    <source>
        <dbReference type="PROSITE-ProRule" id="PRU00169"/>
    </source>
</evidence>
<keyword evidence="13" id="KW-1185">Reference proteome</keyword>
<evidence type="ECO:0000313" key="13">
    <source>
        <dbReference type="Proteomes" id="UP000001349"/>
    </source>
</evidence>
<dbReference type="KEGG" id="cce:Ccel_1546"/>
<dbReference type="RefSeq" id="WP_015925038.1">
    <property type="nucleotide sequence ID" value="NC_011898.1"/>
</dbReference>
<dbReference type="STRING" id="394503.Ccel_1546"/>
<gene>
    <name evidence="12" type="ordered locus">Ccel_1546</name>
</gene>
<dbReference type="InterPro" id="IPR001867">
    <property type="entry name" value="OmpR/PhoB-type_DNA-bd"/>
</dbReference>
<dbReference type="InterPro" id="IPR036388">
    <property type="entry name" value="WH-like_DNA-bd_sf"/>
</dbReference>
<dbReference type="PANTHER" id="PTHR48111">
    <property type="entry name" value="REGULATOR OF RPOS"/>
    <property type="match status" value="1"/>
</dbReference>
<dbReference type="GO" id="GO:0006355">
    <property type="term" value="P:regulation of DNA-templated transcription"/>
    <property type="evidence" value="ECO:0007669"/>
    <property type="project" value="InterPro"/>
</dbReference>
<keyword evidence="4" id="KW-0805">Transcription regulation</keyword>
<dbReference type="HOGENOM" id="CLU_000445_30_4_9"/>
<evidence type="ECO:0000256" key="4">
    <source>
        <dbReference type="ARBA" id="ARBA00023015"/>
    </source>
</evidence>
<comment type="function">
    <text evidence="7">May play the central regulatory role in sporulation. It may be an element of the effector pathway responsible for the activation of sporulation genes in response to nutritional stress. Spo0A may act in concert with spo0H (a sigma factor) to control the expression of some genes that are critical to the sporulation process.</text>
</comment>
<dbReference type="eggNOG" id="COG0745">
    <property type="taxonomic scope" value="Bacteria"/>
</dbReference>
<dbReference type="Pfam" id="PF00072">
    <property type="entry name" value="Response_reg"/>
    <property type="match status" value="1"/>
</dbReference>
<dbReference type="PROSITE" id="PS50110">
    <property type="entry name" value="RESPONSE_REGULATORY"/>
    <property type="match status" value="1"/>
</dbReference>
<evidence type="ECO:0000256" key="6">
    <source>
        <dbReference type="ARBA" id="ARBA00023163"/>
    </source>
</evidence>
<dbReference type="Proteomes" id="UP000001349">
    <property type="component" value="Chromosome"/>
</dbReference>
<evidence type="ECO:0000256" key="1">
    <source>
        <dbReference type="ARBA" id="ARBA00018672"/>
    </source>
</evidence>
<dbReference type="AlphaFoldDB" id="B8I272"/>
<evidence type="ECO:0000256" key="9">
    <source>
        <dbReference type="PROSITE-ProRule" id="PRU01091"/>
    </source>
</evidence>
<evidence type="ECO:0000256" key="7">
    <source>
        <dbReference type="ARBA" id="ARBA00024867"/>
    </source>
</evidence>
<name>B8I272_RUMCH</name>
<evidence type="ECO:0000259" key="10">
    <source>
        <dbReference type="PROSITE" id="PS50110"/>
    </source>
</evidence>
<dbReference type="FunFam" id="1.10.10.10:FF:000018">
    <property type="entry name" value="DNA-binding response regulator ResD"/>
    <property type="match status" value="1"/>
</dbReference>
<reference evidence="12 13" key="1">
    <citation type="submission" date="2009-01" db="EMBL/GenBank/DDBJ databases">
        <title>Complete sequence of Clostridium cellulolyticum H10.</title>
        <authorList>
            <consortium name="US DOE Joint Genome Institute"/>
            <person name="Lucas S."/>
            <person name="Copeland A."/>
            <person name="Lapidus A."/>
            <person name="Glavina del Rio T."/>
            <person name="Dalin E."/>
            <person name="Tice H."/>
            <person name="Bruce D."/>
            <person name="Goodwin L."/>
            <person name="Pitluck S."/>
            <person name="Chertkov O."/>
            <person name="Saunders E."/>
            <person name="Brettin T."/>
            <person name="Detter J.C."/>
            <person name="Han C."/>
            <person name="Larimer F."/>
            <person name="Land M."/>
            <person name="Hauser L."/>
            <person name="Kyrpides N."/>
            <person name="Ivanova N."/>
            <person name="Zhou J."/>
            <person name="Richardson P."/>
        </authorList>
    </citation>
    <scope>NUCLEOTIDE SEQUENCE [LARGE SCALE GENOMIC DNA]</scope>
    <source>
        <strain evidence="13">ATCC 35319 / DSM 5812 / JCM 6584 / H10</strain>
    </source>
</reference>
<evidence type="ECO:0000256" key="5">
    <source>
        <dbReference type="ARBA" id="ARBA00023125"/>
    </source>
</evidence>